<evidence type="ECO:0000313" key="3">
    <source>
        <dbReference type="Proteomes" id="UP000791440"/>
    </source>
</evidence>
<evidence type="ECO:0000256" key="1">
    <source>
        <dbReference type="SAM" id="MobiDB-lite"/>
    </source>
</evidence>
<keyword evidence="3" id="KW-1185">Reference proteome</keyword>
<feature type="compositionally biased region" description="Polar residues" evidence="1">
    <location>
        <begin position="104"/>
        <end position="113"/>
    </location>
</feature>
<name>A0A921ZBJ2_MANSE</name>
<dbReference type="Proteomes" id="UP000791440">
    <property type="component" value="Unassembled WGS sequence"/>
</dbReference>
<feature type="compositionally biased region" description="Basic and acidic residues" evidence="1">
    <location>
        <begin position="152"/>
        <end position="161"/>
    </location>
</feature>
<reference evidence="2" key="1">
    <citation type="journal article" date="2016" name="Insect Biochem. Mol. Biol.">
        <title>Multifaceted biological insights from a draft genome sequence of the tobacco hornworm moth, Manduca sexta.</title>
        <authorList>
            <person name="Kanost M.R."/>
            <person name="Arrese E.L."/>
            <person name="Cao X."/>
            <person name="Chen Y.R."/>
            <person name="Chellapilla S."/>
            <person name="Goldsmith M.R."/>
            <person name="Grosse-Wilde E."/>
            <person name="Heckel D.G."/>
            <person name="Herndon N."/>
            <person name="Jiang H."/>
            <person name="Papanicolaou A."/>
            <person name="Qu J."/>
            <person name="Soulages J.L."/>
            <person name="Vogel H."/>
            <person name="Walters J."/>
            <person name="Waterhouse R.M."/>
            <person name="Ahn S.J."/>
            <person name="Almeida F.C."/>
            <person name="An C."/>
            <person name="Aqrawi P."/>
            <person name="Bretschneider A."/>
            <person name="Bryant W.B."/>
            <person name="Bucks S."/>
            <person name="Chao H."/>
            <person name="Chevignon G."/>
            <person name="Christen J.M."/>
            <person name="Clarke D.F."/>
            <person name="Dittmer N.T."/>
            <person name="Ferguson L.C.F."/>
            <person name="Garavelou S."/>
            <person name="Gordon K.H.J."/>
            <person name="Gunaratna R.T."/>
            <person name="Han Y."/>
            <person name="Hauser F."/>
            <person name="He Y."/>
            <person name="Heidel-Fischer H."/>
            <person name="Hirsh A."/>
            <person name="Hu Y."/>
            <person name="Jiang H."/>
            <person name="Kalra D."/>
            <person name="Klinner C."/>
            <person name="Konig C."/>
            <person name="Kovar C."/>
            <person name="Kroll A.R."/>
            <person name="Kuwar S.S."/>
            <person name="Lee S.L."/>
            <person name="Lehman R."/>
            <person name="Li K."/>
            <person name="Li Z."/>
            <person name="Liang H."/>
            <person name="Lovelace S."/>
            <person name="Lu Z."/>
            <person name="Mansfield J.H."/>
            <person name="McCulloch K.J."/>
            <person name="Mathew T."/>
            <person name="Morton B."/>
            <person name="Muzny D.M."/>
            <person name="Neunemann D."/>
            <person name="Ongeri F."/>
            <person name="Pauchet Y."/>
            <person name="Pu L.L."/>
            <person name="Pyrousis I."/>
            <person name="Rao X.J."/>
            <person name="Redding A."/>
            <person name="Roesel C."/>
            <person name="Sanchez-Gracia A."/>
            <person name="Schaack S."/>
            <person name="Shukla A."/>
            <person name="Tetreau G."/>
            <person name="Wang Y."/>
            <person name="Xiong G.H."/>
            <person name="Traut W."/>
            <person name="Walsh T.K."/>
            <person name="Worley K.C."/>
            <person name="Wu D."/>
            <person name="Wu W."/>
            <person name="Wu Y.Q."/>
            <person name="Zhang X."/>
            <person name="Zou Z."/>
            <person name="Zucker H."/>
            <person name="Briscoe A.D."/>
            <person name="Burmester T."/>
            <person name="Clem R.J."/>
            <person name="Feyereisen R."/>
            <person name="Grimmelikhuijzen C.J.P."/>
            <person name="Hamodrakas S.J."/>
            <person name="Hansson B.S."/>
            <person name="Huguet E."/>
            <person name="Jermiin L.S."/>
            <person name="Lan Q."/>
            <person name="Lehman H.K."/>
            <person name="Lorenzen M."/>
            <person name="Merzendorfer H."/>
            <person name="Michalopoulos I."/>
            <person name="Morton D.B."/>
            <person name="Muthukrishnan S."/>
            <person name="Oakeshott J.G."/>
            <person name="Palmer W."/>
            <person name="Park Y."/>
            <person name="Passarelli A.L."/>
            <person name="Rozas J."/>
            <person name="Schwartz L.M."/>
            <person name="Smith W."/>
            <person name="Southgate A."/>
            <person name="Vilcinskas A."/>
            <person name="Vogt R."/>
            <person name="Wang P."/>
            <person name="Werren J."/>
            <person name="Yu X.Q."/>
            <person name="Zhou J.J."/>
            <person name="Brown S.J."/>
            <person name="Scherer S.E."/>
            <person name="Richards S."/>
            <person name="Blissard G.W."/>
        </authorList>
    </citation>
    <scope>NUCLEOTIDE SEQUENCE</scope>
</reference>
<evidence type="ECO:0000313" key="2">
    <source>
        <dbReference type="EMBL" id="KAG6454861.1"/>
    </source>
</evidence>
<feature type="compositionally biased region" description="Pro residues" evidence="1">
    <location>
        <begin position="33"/>
        <end position="47"/>
    </location>
</feature>
<organism evidence="2 3">
    <name type="scientific">Manduca sexta</name>
    <name type="common">Tobacco hawkmoth</name>
    <name type="synonym">Tobacco hornworm</name>
    <dbReference type="NCBI Taxonomy" id="7130"/>
    <lineage>
        <taxon>Eukaryota</taxon>
        <taxon>Metazoa</taxon>
        <taxon>Ecdysozoa</taxon>
        <taxon>Arthropoda</taxon>
        <taxon>Hexapoda</taxon>
        <taxon>Insecta</taxon>
        <taxon>Pterygota</taxon>
        <taxon>Neoptera</taxon>
        <taxon>Endopterygota</taxon>
        <taxon>Lepidoptera</taxon>
        <taxon>Glossata</taxon>
        <taxon>Ditrysia</taxon>
        <taxon>Bombycoidea</taxon>
        <taxon>Sphingidae</taxon>
        <taxon>Sphinginae</taxon>
        <taxon>Sphingini</taxon>
        <taxon>Manduca</taxon>
    </lineage>
</organism>
<gene>
    <name evidence="2" type="ORF">O3G_MSEX008921</name>
</gene>
<feature type="compositionally biased region" description="Polar residues" evidence="1">
    <location>
        <begin position="48"/>
        <end position="70"/>
    </location>
</feature>
<comment type="caution">
    <text evidence="2">The sequence shown here is derived from an EMBL/GenBank/DDBJ whole genome shotgun (WGS) entry which is preliminary data.</text>
</comment>
<dbReference type="EMBL" id="JH668477">
    <property type="protein sequence ID" value="KAG6454861.1"/>
    <property type="molecule type" value="Genomic_DNA"/>
</dbReference>
<protein>
    <submittedName>
        <fullName evidence="2">Uncharacterized protein</fullName>
    </submittedName>
</protein>
<accession>A0A921ZBJ2</accession>
<reference evidence="2" key="2">
    <citation type="submission" date="2020-12" db="EMBL/GenBank/DDBJ databases">
        <authorList>
            <person name="Kanost M."/>
        </authorList>
    </citation>
    <scope>NUCLEOTIDE SEQUENCE</scope>
</reference>
<proteinExistence type="predicted"/>
<feature type="region of interest" description="Disordered" evidence="1">
    <location>
        <begin position="23"/>
        <end position="178"/>
    </location>
</feature>
<sequence>MSYNSGGSSGKGFGFAGFTMPKRNPSNVSLHAVPPPSATMHAVPPPTSGLSKQGYSTMSSITQNAVTGNWGSIGKKRSKTEDEYFDEDDEPPTPALAYIPAPGSPTNEPTSSSKRNDDDEEDPLDAYMAGLEQQAAKDLVASKENAASGKGDSGRGTRGDIDEMDDEESYYKSNISIT</sequence>
<dbReference type="AlphaFoldDB" id="A0A921ZBJ2"/>